<organism evidence="8 9">
    <name type="scientific">Vitreoscilla massiliensis</name>
    <dbReference type="NCBI Taxonomy" id="1689272"/>
    <lineage>
        <taxon>Bacteria</taxon>
        <taxon>Pseudomonadati</taxon>
        <taxon>Pseudomonadota</taxon>
        <taxon>Betaproteobacteria</taxon>
        <taxon>Neisseriales</taxon>
        <taxon>Neisseriaceae</taxon>
        <taxon>Vitreoscilla</taxon>
    </lineage>
</organism>
<dbReference type="RefSeq" id="WP_058355884.1">
    <property type="nucleotide sequence ID" value="NZ_CABKVG010000008.1"/>
</dbReference>
<keyword evidence="4 6" id="KW-1133">Transmembrane helix</keyword>
<feature type="transmembrane region" description="Helical" evidence="6">
    <location>
        <begin position="20"/>
        <end position="39"/>
    </location>
</feature>
<dbReference type="EMBL" id="CP091511">
    <property type="protein sequence ID" value="UOO90223.1"/>
    <property type="molecule type" value="Genomic_DNA"/>
</dbReference>
<name>A0ABY4E4F6_9NEIS</name>
<gene>
    <name evidence="8" type="ORF">LVJ82_04340</name>
</gene>
<comment type="subcellular location">
    <subcellularLocation>
        <location evidence="1">Cell membrane</location>
        <topology evidence="1">Multi-pass membrane protein</topology>
    </subcellularLocation>
</comment>
<keyword evidence="5 6" id="KW-0472">Membrane</keyword>
<keyword evidence="2" id="KW-1003">Cell membrane</keyword>
<evidence type="ECO:0000313" key="9">
    <source>
        <dbReference type="Proteomes" id="UP000832011"/>
    </source>
</evidence>
<dbReference type="InterPro" id="IPR003807">
    <property type="entry name" value="DUF202"/>
</dbReference>
<dbReference type="PANTHER" id="PTHR34187">
    <property type="entry name" value="FGR18P"/>
    <property type="match status" value="1"/>
</dbReference>
<protein>
    <submittedName>
        <fullName evidence="8">DUF202 domain-containing protein</fullName>
    </submittedName>
</protein>
<evidence type="ECO:0000256" key="4">
    <source>
        <dbReference type="ARBA" id="ARBA00022989"/>
    </source>
</evidence>
<accession>A0ABY4E4F6</accession>
<feature type="transmembrane region" description="Helical" evidence="6">
    <location>
        <begin position="51"/>
        <end position="72"/>
    </location>
</feature>
<feature type="domain" description="DUF202" evidence="7">
    <location>
        <begin position="8"/>
        <end position="77"/>
    </location>
</feature>
<dbReference type="PANTHER" id="PTHR34187:SF2">
    <property type="entry name" value="DUF202 DOMAIN-CONTAINING PROTEIN"/>
    <property type="match status" value="1"/>
</dbReference>
<evidence type="ECO:0000259" key="7">
    <source>
        <dbReference type="Pfam" id="PF02656"/>
    </source>
</evidence>
<sequence length="122" mass="13681">MSQLHDPRVLFAAERTLMAWQRTSLALIAFGFAIERAGWLAELLLHKSNNLSSVLIGSLFMLLGIAVCLYATRQYQKILPTLNDDEIPAKYRPQWGVAVSYAIAMLSMVLLLSLLSPLLRHL</sequence>
<evidence type="ECO:0000256" key="6">
    <source>
        <dbReference type="SAM" id="Phobius"/>
    </source>
</evidence>
<dbReference type="Pfam" id="PF02656">
    <property type="entry name" value="DUF202"/>
    <property type="match status" value="1"/>
</dbReference>
<evidence type="ECO:0000256" key="3">
    <source>
        <dbReference type="ARBA" id="ARBA00022692"/>
    </source>
</evidence>
<reference evidence="8 9" key="1">
    <citation type="journal article" date="2022" name="Res Sq">
        <title>Evolution of multicellular longitudinally dividing oral cavity symbionts (Neisseriaceae).</title>
        <authorList>
            <person name="Nyongesa S."/>
            <person name="Weber P."/>
            <person name="Bernet E."/>
            <person name="Pullido F."/>
            <person name="Nieckarz M."/>
            <person name="Delaby M."/>
            <person name="Nieves C."/>
            <person name="Viehboeck T."/>
            <person name="Krause N."/>
            <person name="Rivera-Millot A."/>
            <person name="Nakamura A."/>
            <person name="Vischer N."/>
            <person name="VanNieuwenhze M."/>
            <person name="Brun Y."/>
            <person name="Cava F."/>
            <person name="Bulgheresi S."/>
            <person name="Veyrier F."/>
        </authorList>
    </citation>
    <scope>NUCLEOTIDE SEQUENCE [LARGE SCALE GENOMIC DNA]</scope>
    <source>
        <strain evidence="8 9">SN4</strain>
    </source>
</reference>
<evidence type="ECO:0000256" key="2">
    <source>
        <dbReference type="ARBA" id="ARBA00022475"/>
    </source>
</evidence>
<proteinExistence type="predicted"/>
<evidence type="ECO:0000256" key="5">
    <source>
        <dbReference type="ARBA" id="ARBA00023136"/>
    </source>
</evidence>
<evidence type="ECO:0000313" key="8">
    <source>
        <dbReference type="EMBL" id="UOO90223.1"/>
    </source>
</evidence>
<feature type="transmembrane region" description="Helical" evidence="6">
    <location>
        <begin position="98"/>
        <end position="119"/>
    </location>
</feature>
<dbReference type="InterPro" id="IPR052053">
    <property type="entry name" value="IM_YidH-like"/>
</dbReference>
<evidence type="ECO:0000256" key="1">
    <source>
        <dbReference type="ARBA" id="ARBA00004651"/>
    </source>
</evidence>
<dbReference type="Proteomes" id="UP000832011">
    <property type="component" value="Chromosome"/>
</dbReference>
<keyword evidence="3 6" id="KW-0812">Transmembrane</keyword>
<keyword evidence="9" id="KW-1185">Reference proteome</keyword>